<keyword evidence="2" id="KW-1133">Transmembrane helix</keyword>
<keyword evidence="2" id="KW-0472">Membrane</keyword>
<sequence>MEKEKLAQAVKQLRKIKGLSQEVLANKAEVSLRTVQRLEKGETEPTGDTLNRISAVFNLSPEELLEWNCTSDTLKKTVRTRFEFLHIFENNLVITKSECIDDLLDDYGKSVNNIFKTLMVFFIGIPIFTILAFVGYYIIENIGLALYASAFAFLFFVLAFYSILFTSGSSLIKKENITKLIIKKSLYFTTVVIIHVESGRLKERNLILKNDQIEVMKDILLSEKLIEEKDVKLKTGIFSFQTLNLALPWIIFIFVMIYKKIDQMMIYYGGIVLFGSFLLISKMIQRSINISGRKTTNR</sequence>
<dbReference type="AlphaFoldDB" id="A0AAE3SHN1"/>
<dbReference type="EMBL" id="JAPDPJ010000141">
    <property type="protein sequence ID" value="MCW3789616.1"/>
    <property type="molecule type" value="Genomic_DNA"/>
</dbReference>
<dbReference type="Pfam" id="PF01381">
    <property type="entry name" value="HTH_3"/>
    <property type="match status" value="1"/>
</dbReference>
<dbReference type="SUPFAM" id="SSF47413">
    <property type="entry name" value="lambda repressor-like DNA-binding domains"/>
    <property type="match status" value="1"/>
</dbReference>
<feature type="transmembrane region" description="Helical" evidence="2">
    <location>
        <begin position="118"/>
        <end position="139"/>
    </location>
</feature>
<dbReference type="SMART" id="SM00530">
    <property type="entry name" value="HTH_XRE"/>
    <property type="match status" value="1"/>
</dbReference>
<evidence type="ECO:0000256" key="1">
    <source>
        <dbReference type="ARBA" id="ARBA00023125"/>
    </source>
</evidence>
<dbReference type="CDD" id="cd00093">
    <property type="entry name" value="HTH_XRE"/>
    <property type="match status" value="1"/>
</dbReference>
<comment type="caution">
    <text evidence="4">The sequence shown here is derived from an EMBL/GenBank/DDBJ whole genome shotgun (WGS) entry which is preliminary data.</text>
</comment>
<keyword evidence="5" id="KW-1185">Reference proteome</keyword>
<dbReference type="PROSITE" id="PS50943">
    <property type="entry name" value="HTH_CROC1"/>
    <property type="match status" value="1"/>
</dbReference>
<feature type="transmembrane region" description="Helical" evidence="2">
    <location>
        <begin position="264"/>
        <end position="284"/>
    </location>
</feature>
<dbReference type="Gene3D" id="1.10.260.40">
    <property type="entry name" value="lambda repressor-like DNA-binding domains"/>
    <property type="match status" value="1"/>
</dbReference>
<keyword evidence="1" id="KW-0238">DNA-binding</keyword>
<evidence type="ECO:0000313" key="4">
    <source>
        <dbReference type="EMBL" id="MCW3789616.1"/>
    </source>
</evidence>
<name>A0AAE3SHN1_9BACT</name>
<keyword evidence="2" id="KW-0812">Transmembrane</keyword>
<protein>
    <submittedName>
        <fullName evidence="4">Helix-turn-helix domain-containing protein</fullName>
    </submittedName>
</protein>
<evidence type="ECO:0000256" key="2">
    <source>
        <dbReference type="SAM" id="Phobius"/>
    </source>
</evidence>
<gene>
    <name evidence="4" type="ORF">OM075_24360</name>
</gene>
<dbReference type="InterPro" id="IPR001387">
    <property type="entry name" value="Cro/C1-type_HTH"/>
</dbReference>
<dbReference type="PANTHER" id="PTHR46558:SF4">
    <property type="entry name" value="DNA-BIDING PHAGE PROTEIN"/>
    <property type="match status" value="1"/>
</dbReference>
<feature type="transmembrane region" description="Helical" evidence="2">
    <location>
        <begin position="237"/>
        <end position="258"/>
    </location>
</feature>
<evidence type="ECO:0000313" key="5">
    <source>
        <dbReference type="Proteomes" id="UP001209229"/>
    </source>
</evidence>
<dbReference type="InterPro" id="IPR010982">
    <property type="entry name" value="Lambda_DNA-bd_dom_sf"/>
</dbReference>
<organism evidence="4 5">
    <name type="scientific">Plebeiibacterium sediminum</name>
    <dbReference type="NCBI Taxonomy" id="2992112"/>
    <lineage>
        <taxon>Bacteria</taxon>
        <taxon>Pseudomonadati</taxon>
        <taxon>Bacteroidota</taxon>
        <taxon>Bacteroidia</taxon>
        <taxon>Marinilabiliales</taxon>
        <taxon>Marinilabiliaceae</taxon>
        <taxon>Plebeiibacterium</taxon>
    </lineage>
</organism>
<dbReference type="Proteomes" id="UP001209229">
    <property type="component" value="Unassembled WGS sequence"/>
</dbReference>
<accession>A0AAE3SHN1</accession>
<evidence type="ECO:0000259" key="3">
    <source>
        <dbReference type="PROSITE" id="PS50943"/>
    </source>
</evidence>
<feature type="transmembrane region" description="Helical" evidence="2">
    <location>
        <begin position="145"/>
        <end position="164"/>
    </location>
</feature>
<reference evidence="4" key="1">
    <citation type="submission" date="2022-10" db="EMBL/GenBank/DDBJ databases">
        <authorList>
            <person name="Yu W.X."/>
        </authorList>
    </citation>
    <scope>NUCLEOTIDE SEQUENCE</scope>
    <source>
        <strain evidence="4">AAT</strain>
    </source>
</reference>
<dbReference type="RefSeq" id="WP_301193164.1">
    <property type="nucleotide sequence ID" value="NZ_JAPDPJ010000141.1"/>
</dbReference>
<dbReference type="PANTHER" id="PTHR46558">
    <property type="entry name" value="TRACRIPTIONAL REGULATORY PROTEIN-RELATED-RELATED"/>
    <property type="match status" value="1"/>
</dbReference>
<feature type="domain" description="HTH cro/C1-type" evidence="3">
    <location>
        <begin position="10"/>
        <end position="64"/>
    </location>
</feature>
<dbReference type="GO" id="GO:0003677">
    <property type="term" value="F:DNA binding"/>
    <property type="evidence" value="ECO:0007669"/>
    <property type="project" value="UniProtKB-KW"/>
</dbReference>
<proteinExistence type="predicted"/>